<comment type="similarity">
    <text evidence="1">Belongs to the peptidase S13 family.</text>
</comment>
<evidence type="ECO:0000256" key="1">
    <source>
        <dbReference type="ARBA" id="ARBA00006096"/>
    </source>
</evidence>
<dbReference type="EMBL" id="CAEZTS010000014">
    <property type="protein sequence ID" value="CAB4569602.1"/>
    <property type="molecule type" value="Genomic_DNA"/>
</dbReference>
<proteinExistence type="inferred from homology"/>
<evidence type="ECO:0000256" key="3">
    <source>
        <dbReference type="SAM" id="Phobius"/>
    </source>
</evidence>
<dbReference type="SUPFAM" id="SSF56601">
    <property type="entry name" value="beta-lactamase/transpeptidase-like"/>
    <property type="match status" value="1"/>
</dbReference>
<accession>A0A6J6DZS7</accession>
<dbReference type="GO" id="GO:0004185">
    <property type="term" value="F:serine-type carboxypeptidase activity"/>
    <property type="evidence" value="ECO:0007669"/>
    <property type="project" value="InterPro"/>
</dbReference>
<feature type="transmembrane region" description="Helical" evidence="3">
    <location>
        <begin position="12"/>
        <end position="34"/>
    </location>
</feature>
<dbReference type="InterPro" id="IPR000667">
    <property type="entry name" value="Peptidase_S13"/>
</dbReference>
<gene>
    <name evidence="4" type="ORF">UFOPK1722_00286</name>
</gene>
<dbReference type="PRINTS" id="PR00922">
    <property type="entry name" value="DADACBPTASE3"/>
</dbReference>
<keyword evidence="2" id="KW-0378">Hydrolase</keyword>
<dbReference type="Gene3D" id="3.50.80.20">
    <property type="entry name" value="D-Ala-D-Ala carboxypeptidase C, peptidase S13"/>
    <property type="match status" value="1"/>
</dbReference>
<dbReference type="PANTHER" id="PTHR30023">
    <property type="entry name" value="D-ALANYL-D-ALANINE CARBOXYPEPTIDASE"/>
    <property type="match status" value="1"/>
</dbReference>
<dbReference type="GO" id="GO:0006508">
    <property type="term" value="P:proteolysis"/>
    <property type="evidence" value="ECO:0007669"/>
    <property type="project" value="InterPro"/>
</dbReference>
<evidence type="ECO:0000313" key="4">
    <source>
        <dbReference type="EMBL" id="CAB4569602.1"/>
    </source>
</evidence>
<dbReference type="GO" id="GO:0000270">
    <property type="term" value="P:peptidoglycan metabolic process"/>
    <property type="evidence" value="ECO:0007669"/>
    <property type="project" value="TreeGrafter"/>
</dbReference>
<sequence length="485" mass="50179">MNDRRPRGRKQASNPVAFLLFVAAFPTVILFGGWRFASSRDDSAPPVPDAVAEYPAARPQTPVLSLRRTPSVLARETSSTAFEQALRPLGGAVLSGSCAAVSVDGVLALSDGIDTAVTPASTLKFIVAAVALDVLGPDHVFTTEVRAELVNGAVGSLYLVGGGDPLLASSWYPDDAALNKYPQQPATSLEALAQAVVDAGVLQIGGNLVGDASRYDSELYVPTWPIGFRAVQGGPIAGLVVNDAAVYSTRTKTTDPAGGAAQEFLRLLQDRGVTIAGAPTGGSTPAGLPVVASVSSAPLSEIVGELLRNSDNNTAEMLLKEIGYVSRQSGTRAAGITTVMEKLSEWGVPLQGFNMVDGSGLSRENKVSCATFMALLGRFGPGETIVSSLAVAGQTGTLDQFFVGSSLENRLVGKTGSLSGVKGLIGYLPVEGGSVIRFALLLETPGIDEPSAFAPIWQEMLGEAIGSYPSGPIADQLVPLVTVPR</sequence>
<dbReference type="AlphaFoldDB" id="A0A6J6DZS7"/>
<evidence type="ECO:0000256" key="2">
    <source>
        <dbReference type="ARBA" id="ARBA00022801"/>
    </source>
</evidence>
<keyword evidence="3" id="KW-0812">Transmembrane</keyword>
<reference evidence="4" key="1">
    <citation type="submission" date="2020-05" db="EMBL/GenBank/DDBJ databases">
        <authorList>
            <person name="Chiriac C."/>
            <person name="Salcher M."/>
            <person name="Ghai R."/>
            <person name="Kavagutti S V."/>
        </authorList>
    </citation>
    <scope>NUCLEOTIDE SEQUENCE</scope>
</reference>
<keyword evidence="3" id="KW-0472">Membrane</keyword>
<dbReference type="Gene3D" id="3.40.710.10">
    <property type="entry name" value="DD-peptidase/beta-lactamase superfamily"/>
    <property type="match status" value="1"/>
</dbReference>
<organism evidence="4">
    <name type="scientific">freshwater metagenome</name>
    <dbReference type="NCBI Taxonomy" id="449393"/>
    <lineage>
        <taxon>unclassified sequences</taxon>
        <taxon>metagenomes</taxon>
        <taxon>ecological metagenomes</taxon>
    </lineage>
</organism>
<name>A0A6J6DZS7_9ZZZZ</name>
<dbReference type="NCBIfam" id="TIGR00666">
    <property type="entry name" value="PBP4"/>
    <property type="match status" value="1"/>
</dbReference>
<keyword evidence="3" id="KW-1133">Transmembrane helix</keyword>
<dbReference type="PANTHER" id="PTHR30023:SF0">
    <property type="entry name" value="PENICILLIN-SENSITIVE CARBOXYPEPTIDASE A"/>
    <property type="match status" value="1"/>
</dbReference>
<protein>
    <submittedName>
        <fullName evidence="4">Unannotated protein</fullName>
    </submittedName>
</protein>
<dbReference type="InterPro" id="IPR012338">
    <property type="entry name" value="Beta-lactam/transpept-like"/>
</dbReference>
<dbReference type="Pfam" id="PF02113">
    <property type="entry name" value="Peptidase_S13"/>
    <property type="match status" value="1"/>
</dbReference>